<dbReference type="PANTHER" id="PTHR30055:SF231">
    <property type="entry name" value="TRANSCRIPTIONAL REGULATORY PROTEIN (PROBABLY DEOR-FAMILY)-RELATED"/>
    <property type="match status" value="1"/>
</dbReference>
<dbReference type="PROSITE" id="PS50977">
    <property type="entry name" value="HTH_TETR_2"/>
    <property type="match status" value="1"/>
</dbReference>
<comment type="caution">
    <text evidence="4">The sequence shown here is derived from an EMBL/GenBank/DDBJ whole genome shotgun (WGS) entry which is preliminary data.</text>
</comment>
<gene>
    <name evidence="4" type="ORF">M2283_000756</name>
</gene>
<protein>
    <submittedName>
        <fullName evidence="4">AcrR family transcriptional regulator</fullName>
    </submittedName>
</protein>
<keyword evidence="5" id="KW-1185">Reference proteome</keyword>
<dbReference type="PANTHER" id="PTHR30055">
    <property type="entry name" value="HTH-TYPE TRANSCRIPTIONAL REGULATOR RUTR"/>
    <property type="match status" value="1"/>
</dbReference>
<dbReference type="SUPFAM" id="SSF46689">
    <property type="entry name" value="Homeodomain-like"/>
    <property type="match status" value="1"/>
</dbReference>
<feature type="DNA-binding region" description="H-T-H motif" evidence="2">
    <location>
        <begin position="30"/>
        <end position="49"/>
    </location>
</feature>
<dbReference type="Gene3D" id="1.10.10.60">
    <property type="entry name" value="Homeodomain-like"/>
    <property type="match status" value="1"/>
</dbReference>
<dbReference type="PRINTS" id="PR00455">
    <property type="entry name" value="HTHTETR"/>
</dbReference>
<dbReference type="Pfam" id="PF00440">
    <property type="entry name" value="TetR_N"/>
    <property type="match status" value="1"/>
</dbReference>
<evidence type="ECO:0000256" key="2">
    <source>
        <dbReference type="PROSITE-ProRule" id="PRU00335"/>
    </source>
</evidence>
<dbReference type="InterPro" id="IPR041583">
    <property type="entry name" value="TetR_C_31"/>
</dbReference>
<evidence type="ECO:0000313" key="4">
    <source>
        <dbReference type="EMBL" id="MDH6213477.1"/>
    </source>
</evidence>
<evidence type="ECO:0000256" key="1">
    <source>
        <dbReference type="ARBA" id="ARBA00023125"/>
    </source>
</evidence>
<name>A0ABT6LB15_9ACTN</name>
<dbReference type="InterPro" id="IPR009057">
    <property type="entry name" value="Homeodomain-like_sf"/>
</dbReference>
<dbReference type="InterPro" id="IPR001647">
    <property type="entry name" value="HTH_TetR"/>
</dbReference>
<sequence length="209" mass="22265">MAHVSAAERRPQLIKAAIDFMTREGVAAGSTRAIAAELGVAQATVHYTFGTKEGLYRAVMEQLTQDLLAQVEQAAPADGGFEETLGALAAALWRTVREQPASHQLLTELTMFALRSPALREALDAHYRGVIEVTARLITEAAERTGRPLAQPADTIARFFLAGFDGLTLQHLSTLDDEAEHTCLQAFVSAAVAMAGGRLELVAVPVAAS</sequence>
<evidence type="ECO:0000259" key="3">
    <source>
        <dbReference type="PROSITE" id="PS50977"/>
    </source>
</evidence>
<reference evidence="4 5" key="1">
    <citation type="submission" date="2023-04" db="EMBL/GenBank/DDBJ databases">
        <title>Forest soil microbial communities from Buena Vista Peninsula, Colon Province, Panama.</title>
        <authorList>
            <person name="Bouskill N."/>
        </authorList>
    </citation>
    <scope>NUCLEOTIDE SEQUENCE [LARGE SCALE GENOMIC DNA]</scope>
    <source>
        <strain evidence="4 5">GGS1</strain>
    </source>
</reference>
<dbReference type="EMBL" id="JARXVH010000001">
    <property type="protein sequence ID" value="MDH6213477.1"/>
    <property type="molecule type" value="Genomic_DNA"/>
</dbReference>
<dbReference type="Pfam" id="PF17940">
    <property type="entry name" value="TetR_C_31"/>
    <property type="match status" value="1"/>
</dbReference>
<dbReference type="Gene3D" id="1.10.357.10">
    <property type="entry name" value="Tetracycline Repressor, domain 2"/>
    <property type="match status" value="1"/>
</dbReference>
<dbReference type="SUPFAM" id="SSF48498">
    <property type="entry name" value="Tetracyclin repressor-like, C-terminal domain"/>
    <property type="match status" value="1"/>
</dbReference>
<keyword evidence="1 2" id="KW-0238">DNA-binding</keyword>
<feature type="domain" description="HTH tetR-type" evidence="3">
    <location>
        <begin position="7"/>
        <end position="67"/>
    </location>
</feature>
<organism evidence="4 5">
    <name type="scientific">Streptomyces pseudovenezuelae</name>
    <dbReference type="NCBI Taxonomy" id="67350"/>
    <lineage>
        <taxon>Bacteria</taxon>
        <taxon>Bacillati</taxon>
        <taxon>Actinomycetota</taxon>
        <taxon>Actinomycetes</taxon>
        <taxon>Kitasatosporales</taxon>
        <taxon>Streptomycetaceae</taxon>
        <taxon>Streptomyces</taxon>
        <taxon>Streptomyces aurantiacus group</taxon>
    </lineage>
</organism>
<dbReference type="RefSeq" id="WP_280874490.1">
    <property type="nucleotide sequence ID" value="NZ_JARXVH010000001.1"/>
</dbReference>
<dbReference type="InterPro" id="IPR050109">
    <property type="entry name" value="HTH-type_TetR-like_transc_reg"/>
</dbReference>
<accession>A0ABT6LB15</accession>
<dbReference type="Proteomes" id="UP001160499">
    <property type="component" value="Unassembled WGS sequence"/>
</dbReference>
<dbReference type="InterPro" id="IPR036271">
    <property type="entry name" value="Tet_transcr_reg_TetR-rel_C_sf"/>
</dbReference>
<proteinExistence type="predicted"/>
<evidence type="ECO:0000313" key="5">
    <source>
        <dbReference type="Proteomes" id="UP001160499"/>
    </source>
</evidence>